<accession>A0A5N5T3X7</accession>
<organism evidence="1 2">
    <name type="scientific">Armadillidium nasatum</name>
    <dbReference type="NCBI Taxonomy" id="96803"/>
    <lineage>
        <taxon>Eukaryota</taxon>
        <taxon>Metazoa</taxon>
        <taxon>Ecdysozoa</taxon>
        <taxon>Arthropoda</taxon>
        <taxon>Crustacea</taxon>
        <taxon>Multicrustacea</taxon>
        <taxon>Malacostraca</taxon>
        <taxon>Eumalacostraca</taxon>
        <taxon>Peracarida</taxon>
        <taxon>Isopoda</taxon>
        <taxon>Oniscidea</taxon>
        <taxon>Crinocheta</taxon>
        <taxon>Armadillidiidae</taxon>
        <taxon>Armadillidium</taxon>
    </lineage>
</organism>
<protein>
    <submittedName>
        <fullName evidence="1">Uncharacterized protein</fullName>
    </submittedName>
</protein>
<proteinExistence type="predicted"/>
<dbReference type="EMBL" id="SEYY01011315">
    <property type="protein sequence ID" value="KAB7501213.1"/>
    <property type="molecule type" value="Genomic_DNA"/>
</dbReference>
<evidence type="ECO:0000313" key="1">
    <source>
        <dbReference type="EMBL" id="KAB7501213.1"/>
    </source>
</evidence>
<comment type="caution">
    <text evidence="1">The sequence shown here is derived from an EMBL/GenBank/DDBJ whole genome shotgun (WGS) entry which is preliminary data.</text>
</comment>
<gene>
    <name evidence="1" type="ORF">Anas_14122</name>
</gene>
<keyword evidence="2" id="KW-1185">Reference proteome</keyword>
<name>A0A5N5T3X7_9CRUS</name>
<sequence>MINLISSLNTIKFIVFKPFFHPSKNLPLFLSKLYKPNPPNTSTHPKSSFLNLNLKYILLNLSFIPLIFGKFHIVINTSVSVSIEENHNPFVFQKHNQTPKTIPNSKLVKDSHFDPATNLTIQGLGIHTHNKNAPLTSLNISRNIFEINIIQSSSSLLIYEL</sequence>
<dbReference type="AlphaFoldDB" id="A0A5N5T3X7"/>
<evidence type="ECO:0000313" key="2">
    <source>
        <dbReference type="Proteomes" id="UP000326759"/>
    </source>
</evidence>
<reference evidence="1 2" key="1">
    <citation type="journal article" date="2019" name="PLoS Biol.">
        <title>Sex chromosomes control vertical transmission of feminizing Wolbachia symbionts in an isopod.</title>
        <authorList>
            <person name="Becking T."/>
            <person name="Chebbi M.A."/>
            <person name="Giraud I."/>
            <person name="Moumen B."/>
            <person name="Laverre T."/>
            <person name="Caubet Y."/>
            <person name="Peccoud J."/>
            <person name="Gilbert C."/>
            <person name="Cordaux R."/>
        </authorList>
    </citation>
    <scope>NUCLEOTIDE SEQUENCE [LARGE SCALE GENOMIC DNA]</scope>
    <source>
        <strain evidence="1">ANa2</strain>
        <tissue evidence="1">Whole body excluding digestive tract and cuticle</tissue>
    </source>
</reference>
<dbReference type="Proteomes" id="UP000326759">
    <property type="component" value="Unassembled WGS sequence"/>
</dbReference>